<dbReference type="InterPro" id="IPR023795">
    <property type="entry name" value="Serpin_CS"/>
</dbReference>
<keyword evidence="4" id="KW-0722">Serine protease inhibitor</keyword>
<evidence type="ECO:0000313" key="5">
    <source>
        <dbReference type="Proteomes" id="UP001190926"/>
    </source>
</evidence>
<dbReference type="EMBL" id="SDAM02001129">
    <property type="protein sequence ID" value="KAH6822909.1"/>
    <property type="molecule type" value="Genomic_DNA"/>
</dbReference>
<evidence type="ECO:0000256" key="2">
    <source>
        <dbReference type="RuleBase" id="RU000411"/>
    </source>
</evidence>
<dbReference type="InterPro" id="IPR000215">
    <property type="entry name" value="Serpin_fam"/>
</dbReference>
<keyword evidence="4" id="KW-0646">Protease inhibitor</keyword>
<gene>
    <name evidence="4" type="ORF">C2S53_016388</name>
</gene>
<dbReference type="InterPro" id="IPR042178">
    <property type="entry name" value="Serpin_sf_1"/>
</dbReference>
<dbReference type="PANTHER" id="PTHR11461">
    <property type="entry name" value="SERINE PROTEASE INHIBITOR, SERPIN"/>
    <property type="match status" value="1"/>
</dbReference>
<evidence type="ECO:0000313" key="4">
    <source>
        <dbReference type="EMBL" id="KAH6822909.1"/>
    </source>
</evidence>
<comment type="caution">
    <text evidence="4">The sequence shown here is derived from an EMBL/GenBank/DDBJ whole genome shotgun (WGS) entry which is preliminary data.</text>
</comment>
<name>A0AAD4P1A8_PERFH</name>
<dbReference type="Gene3D" id="2.30.39.10">
    <property type="entry name" value="Alpha-1-antitrypsin, domain 1"/>
    <property type="match status" value="1"/>
</dbReference>
<feature type="domain" description="Serpin" evidence="3">
    <location>
        <begin position="34"/>
        <end position="406"/>
    </location>
</feature>
<dbReference type="CDD" id="cd02043">
    <property type="entry name" value="serpinP_plants"/>
    <property type="match status" value="1"/>
</dbReference>
<sequence length="407" mass="45441">MQHPSKHAGTQWQTMAVKAIELEQSILDQTDASFSLANHVISAHAEQSNFVFSPLSIHVLWGLIASGSSGPTRDQILGFLRFKSLEELHALFSETVSRVLADGGPVGGPVLSTANGLWVDESLNLKPDYRLIVENVYRAVCEQVDFQNKAVKVTEEVNGWARKETKGLIKEILPPGKVDPSSTRLILGNAVYFKGAWFEKFNASLTEDRDFYLLDGSSVRAPLMRSMEKQYVRCFDGFKVLGLPYKRGKDSRSFSMYIYLPDARDGVAALRERVCSESGFINSHLPRSLVTLDDFRVPKFKFDFHFEASGVMKKLGLVLPFEGNGLTEMVDSCYPLEVSSIFHKALIEVNEEGTEAAAVSMAMFKFGSSGFVERERLEFVADHPFLFVIREDTTGLVLFIGQLLNPF</sequence>
<dbReference type="SUPFAM" id="SSF56574">
    <property type="entry name" value="Serpins"/>
    <property type="match status" value="1"/>
</dbReference>
<dbReference type="Proteomes" id="UP001190926">
    <property type="component" value="Unassembled WGS sequence"/>
</dbReference>
<dbReference type="AlphaFoldDB" id="A0AAD4P1A8"/>
<dbReference type="Pfam" id="PF00079">
    <property type="entry name" value="Serpin"/>
    <property type="match status" value="1"/>
</dbReference>
<dbReference type="GO" id="GO:0004867">
    <property type="term" value="F:serine-type endopeptidase inhibitor activity"/>
    <property type="evidence" value="ECO:0007669"/>
    <property type="project" value="UniProtKB-KW"/>
</dbReference>
<comment type="similarity">
    <text evidence="1 2">Belongs to the serpin family.</text>
</comment>
<organism evidence="4 5">
    <name type="scientific">Perilla frutescens var. hirtella</name>
    <name type="common">Perilla citriodora</name>
    <name type="synonym">Perilla setoyensis</name>
    <dbReference type="NCBI Taxonomy" id="608512"/>
    <lineage>
        <taxon>Eukaryota</taxon>
        <taxon>Viridiplantae</taxon>
        <taxon>Streptophyta</taxon>
        <taxon>Embryophyta</taxon>
        <taxon>Tracheophyta</taxon>
        <taxon>Spermatophyta</taxon>
        <taxon>Magnoliopsida</taxon>
        <taxon>eudicotyledons</taxon>
        <taxon>Gunneridae</taxon>
        <taxon>Pentapetalae</taxon>
        <taxon>asterids</taxon>
        <taxon>lamiids</taxon>
        <taxon>Lamiales</taxon>
        <taxon>Lamiaceae</taxon>
        <taxon>Nepetoideae</taxon>
        <taxon>Elsholtzieae</taxon>
        <taxon>Perilla</taxon>
    </lineage>
</organism>
<dbReference type="Gene3D" id="3.30.497.10">
    <property type="entry name" value="Antithrombin, subunit I, domain 2"/>
    <property type="match status" value="1"/>
</dbReference>
<reference evidence="4 5" key="1">
    <citation type="journal article" date="2021" name="Nat. Commun.">
        <title>Incipient diploidization of the medicinal plant Perilla within 10,000 years.</title>
        <authorList>
            <person name="Zhang Y."/>
            <person name="Shen Q."/>
            <person name="Leng L."/>
            <person name="Zhang D."/>
            <person name="Chen S."/>
            <person name="Shi Y."/>
            <person name="Ning Z."/>
            <person name="Chen S."/>
        </authorList>
    </citation>
    <scope>NUCLEOTIDE SEQUENCE [LARGE SCALE GENOMIC DNA]</scope>
    <source>
        <strain evidence="5">cv. PC099</strain>
    </source>
</reference>
<evidence type="ECO:0000259" key="3">
    <source>
        <dbReference type="SMART" id="SM00093"/>
    </source>
</evidence>
<accession>A0AAD4P1A8</accession>
<dbReference type="InterPro" id="IPR023796">
    <property type="entry name" value="Serpin_dom"/>
</dbReference>
<dbReference type="InterPro" id="IPR036186">
    <property type="entry name" value="Serpin_sf"/>
</dbReference>
<proteinExistence type="inferred from homology"/>
<evidence type="ECO:0000256" key="1">
    <source>
        <dbReference type="ARBA" id="ARBA00009500"/>
    </source>
</evidence>
<dbReference type="PROSITE" id="PS00284">
    <property type="entry name" value="SERPIN"/>
    <property type="match status" value="1"/>
</dbReference>
<dbReference type="SMART" id="SM00093">
    <property type="entry name" value="SERPIN"/>
    <property type="match status" value="1"/>
</dbReference>
<dbReference type="GO" id="GO:0005615">
    <property type="term" value="C:extracellular space"/>
    <property type="evidence" value="ECO:0007669"/>
    <property type="project" value="InterPro"/>
</dbReference>
<dbReference type="InterPro" id="IPR042185">
    <property type="entry name" value="Serpin_sf_2"/>
</dbReference>
<keyword evidence="5" id="KW-1185">Reference proteome</keyword>
<dbReference type="PANTHER" id="PTHR11461:SF211">
    <property type="entry name" value="GH10112P-RELATED"/>
    <property type="match status" value="1"/>
</dbReference>
<protein>
    <submittedName>
        <fullName evidence="4">Serine protease inhibitor family protein</fullName>
    </submittedName>
</protein>